<dbReference type="GO" id="GO:0003870">
    <property type="term" value="F:5-aminolevulinate synthase activity"/>
    <property type="evidence" value="ECO:0007669"/>
    <property type="project" value="InterPro"/>
</dbReference>
<organism evidence="8">
    <name type="scientific">Streptomyces sp. CMC78</name>
    <dbReference type="NCBI Taxonomy" id="3231512"/>
    <lineage>
        <taxon>Bacteria</taxon>
        <taxon>Bacillati</taxon>
        <taxon>Actinomycetota</taxon>
        <taxon>Actinomycetes</taxon>
        <taxon>Kitasatosporales</taxon>
        <taxon>Streptomycetaceae</taxon>
        <taxon>Streptomyces</taxon>
    </lineage>
</organism>
<name>A0AB33KM89_9ACTN</name>
<evidence type="ECO:0000259" key="7">
    <source>
        <dbReference type="Pfam" id="PF00155"/>
    </source>
</evidence>
<dbReference type="EC" id="2.3.1.47" evidence="3"/>
<evidence type="ECO:0000256" key="1">
    <source>
        <dbReference type="ARBA" id="ARBA00001933"/>
    </source>
</evidence>
<gene>
    <name evidence="8" type="primary">hemA</name>
    <name evidence="8" type="ORF">SCMC78_36570</name>
</gene>
<evidence type="ECO:0000256" key="4">
    <source>
        <dbReference type="ARBA" id="ARBA00022679"/>
    </source>
</evidence>
<evidence type="ECO:0000256" key="6">
    <source>
        <dbReference type="ARBA" id="ARBA00047715"/>
    </source>
</evidence>
<dbReference type="PANTHER" id="PTHR13693">
    <property type="entry name" value="CLASS II AMINOTRANSFERASE/8-AMINO-7-OXONONANOATE SYNTHASE"/>
    <property type="match status" value="1"/>
</dbReference>
<proteinExistence type="inferred from homology"/>
<evidence type="ECO:0000313" key="8">
    <source>
        <dbReference type="EMBL" id="BFP53850.1"/>
    </source>
</evidence>
<keyword evidence="4" id="KW-0808">Transferase</keyword>
<comment type="catalytic activity">
    <reaction evidence="6">
        <text>6-carboxyhexanoyl-[ACP] + L-alanine + H(+) = (8S)-8-amino-7-oxononanoate + holo-[ACP] + CO2</text>
        <dbReference type="Rhea" id="RHEA:42288"/>
        <dbReference type="Rhea" id="RHEA-COMP:9685"/>
        <dbReference type="Rhea" id="RHEA-COMP:9955"/>
        <dbReference type="ChEBI" id="CHEBI:15378"/>
        <dbReference type="ChEBI" id="CHEBI:16526"/>
        <dbReference type="ChEBI" id="CHEBI:57972"/>
        <dbReference type="ChEBI" id="CHEBI:64479"/>
        <dbReference type="ChEBI" id="CHEBI:78846"/>
        <dbReference type="ChEBI" id="CHEBI:149468"/>
        <dbReference type="EC" id="2.3.1.47"/>
    </reaction>
</comment>
<dbReference type="AlphaFoldDB" id="A0AB33KM89"/>
<dbReference type="InterPro" id="IPR010961">
    <property type="entry name" value="4pyrrol_synth_NH2levulA_synth"/>
</dbReference>
<dbReference type="InterPro" id="IPR015422">
    <property type="entry name" value="PyrdxlP-dep_Trfase_small"/>
</dbReference>
<evidence type="ECO:0000256" key="3">
    <source>
        <dbReference type="ARBA" id="ARBA00013187"/>
    </source>
</evidence>
<evidence type="ECO:0000256" key="2">
    <source>
        <dbReference type="ARBA" id="ARBA00008392"/>
    </source>
</evidence>
<dbReference type="GO" id="GO:0033014">
    <property type="term" value="P:tetrapyrrole biosynthetic process"/>
    <property type="evidence" value="ECO:0007669"/>
    <property type="project" value="InterPro"/>
</dbReference>
<dbReference type="PANTHER" id="PTHR13693:SF102">
    <property type="entry name" value="2-AMINO-3-KETOBUTYRATE COENZYME A LIGASE, MITOCHONDRIAL"/>
    <property type="match status" value="1"/>
</dbReference>
<dbReference type="GO" id="GO:0030170">
    <property type="term" value="F:pyridoxal phosphate binding"/>
    <property type="evidence" value="ECO:0007669"/>
    <property type="project" value="InterPro"/>
</dbReference>
<dbReference type="NCBIfam" id="TIGR01821">
    <property type="entry name" value="5aminolev_synth"/>
    <property type="match status" value="1"/>
</dbReference>
<dbReference type="InterPro" id="IPR015421">
    <property type="entry name" value="PyrdxlP-dep_Trfase_major"/>
</dbReference>
<dbReference type="CDD" id="cd06454">
    <property type="entry name" value="KBL_like"/>
    <property type="match status" value="1"/>
</dbReference>
<dbReference type="KEGG" id="stcm:SCMC78_36570"/>
<accession>A0AB33KM89</accession>
<evidence type="ECO:0000256" key="5">
    <source>
        <dbReference type="ARBA" id="ARBA00023315"/>
    </source>
</evidence>
<comment type="similarity">
    <text evidence="2">Belongs to the class-II pyridoxal-phosphate-dependent aminotransferase family.</text>
</comment>
<dbReference type="SUPFAM" id="SSF53383">
    <property type="entry name" value="PLP-dependent transferases"/>
    <property type="match status" value="1"/>
</dbReference>
<comment type="cofactor">
    <cofactor evidence="1">
        <name>pyridoxal 5'-phosphate</name>
        <dbReference type="ChEBI" id="CHEBI:597326"/>
    </cofactor>
</comment>
<sequence>MAASSLVSRSPSAFSGLGAELEKLRSTGLYREFTPCSYIAHDRGHAMHDGRRIQVWCTNDYLGMSQHPEVMEAQITSTVQHGVGNGGSRNIAGTSETHARLERELAEWHGKERALVFNSGYVANFETLSVLLKALPDTVVLSDELNHRSLIEGIRATKNTRHVFAHSDLAALEELLAGYPLERPKLIVFESVYSMDGDIAPISEICDLAERYNALTYLDETHAIGVNGPTGAGICEEIGDHRATFVQGVFGKAVGTTGGYVAGPDDALDYVRSHAPGFIFTTTIPRSSLDATVRSLDIIGGDTGRLLRKTLRENADRMRAELARRDIDFIAAPTHLVPIIVPGGDRVKQVSRRLIDEFDIYVQPVNYPSVPKGSERFRVTVQPFRTPEQIEGFAEAMRTCLAAT</sequence>
<reference evidence="8" key="1">
    <citation type="submission" date="2024-07" db="EMBL/GenBank/DDBJ databases">
        <title>Complete genome sequences of cellulolytic bacteria, Kitasatospora sp. CMC57 and Streptomyces sp. CMC78, isolated from Japanese agricultural soil.</title>
        <authorList>
            <person name="Hashimoto T."/>
            <person name="Ito M."/>
            <person name="Iwamoto M."/>
            <person name="Fukahori D."/>
            <person name="Shoda T."/>
            <person name="Sakoda M."/>
            <person name="Morohoshi T."/>
            <person name="Mitsuboshi M."/>
            <person name="Nishizawa T."/>
        </authorList>
    </citation>
    <scope>NUCLEOTIDE SEQUENCE</scope>
    <source>
        <strain evidence="8">CMC78</strain>
    </source>
</reference>
<dbReference type="GO" id="GO:0008710">
    <property type="term" value="F:8-amino-7-oxononanoate synthase activity"/>
    <property type="evidence" value="ECO:0007669"/>
    <property type="project" value="UniProtKB-EC"/>
</dbReference>
<dbReference type="Gene3D" id="3.40.640.10">
    <property type="entry name" value="Type I PLP-dependent aspartate aminotransferase-like (Major domain)"/>
    <property type="match status" value="1"/>
</dbReference>
<dbReference type="InterPro" id="IPR004839">
    <property type="entry name" value="Aminotransferase_I/II_large"/>
</dbReference>
<dbReference type="Pfam" id="PF00155">
    <property type="entry name" value="Aminotran_1_2"/>
    <property type="match status" value="1"/>
</dbReference>
<feature type="domain" description="Aminotransferase class I/classII large" evidence="7">
    <location>
        <begin position="56"/>
        <end position="396"/>
    </location>
</feature>
<dbReference type="InterPro" id="IPR015424">
    <property type="entry name" value="PyrdxlP-dep_Trfase"/>
</dbReference>
<dbReference type="Gene3D" id="3.90.1150.10">
    <property type="entry name" value="Aspartate Aminotransferase, domain 1"/>
    <property type="match status" value="1"/>
</dbReference>
<dbReference type="InterPro" id="IPR050087">
    <property type="entry name" value="AON_synthase_class-II"/>
</dbReference>
<protein>
    <recommendedName>
        <fullName evidence="3">8-amino-7-oxononanoate synthase</fullName>
        <ecNumber evidence="3">2.3.1.47</ecNumber>
    </recommendedName>
</protein>
<dbReference type="RefSeq" id="WP_319599773.1">
    <property type="nucleotide sequence ID" value="NZ_AP035884.1"/>
</dbReference>
<keyword evidence="5" id="KW-0012">Acyltransferase</keyword>
<dbReference type="EMBL" id="AP035884">
    <property type="protein sequence ID" value="BFP53850.1"/>
    <property type="molecule type" value="Genomic_DNA"/>
</dbReference>